<dbReference type="GO" id="GO:0003677">
    <property type="term" value="F:DNA binding"/>
    <property type="evidence" value="ECO:0007669"/>
    <property type="project" value="UniProtKB-KW"/>
</dbReference>
<evidence type="ECO:0000259" key="2">
    <source>
        <dbReference type="Pfam" id="PF13102"/>
    </source>
</evidence>
<organism evidence="4">
    <name type="scientific">termite gut metagenome</name>
    <dbReference type="NCBI Taxonomy" id="433724"/>
    <lineage>
        <taxon>unclassified sequences</taxon>
        <taxon>metagenomes</taxon>
        <taxon>organismal metagenomes</taxon>
    </lineage>
</organism>
<dbReference type="InterPro" id="IPR025269">
    <property type="entry name" value="SAM-like_dom"/>
</dbReference>
<sequence length="184" mass="21638">NIIFALESRKKEGKPLRENVPIRMRVIYNSKRIEFTTGYRIDAAKWDADKQRIKNGCINKLKQNASEINADLLKHYSRIQEVFKAFEVSESMPTPQQLKDAFNRKYKKGVTLEPEQRVPVFMEVFDEFVKDCGMQNNWGDATYGKFATIKKYLQSFDPELTIDALDETRLNEYVNYLHDTKNLR</sequence>
<comment type="caution">
    <text evidence="4">The sequence shown here is derived from an EMBL/GenBank/DDBJ whole genome shotgun (WGS) entry which is preliminary data.</text>
</comment>
<evidence type="ECO:0000313" key="4">
    <source>
        <dbReference type="EMBL" id="KAA6304816.1"/>
    </source>
</evidence>
<evidence type="ECO:0000259" key="3">
    <source>
        <dbReference type="Pfam" id="PF17293"/>
    </source>
</evidence>
<dbReference type="InterPro" id="IPR035386">
    <property type="entry name" value="Arm-DNA-bind_5"/>
</dbReference>
<gene>
    <name evidence="4" type="ORF">EZS27_043533</name>
</gene>
<keyword evidence="1" id="KW-0238">DNA-binding</keyword>
<accession>A0A5J4P617</accession>
<feature type="domain" description="Phage integrase SAM-like" evidence="2">
    <location>
        <begin position="121"/>
        <end position="181"/>
    </location>
</feature>
<dbReference type="Pfam" id="PF13102">
    <property type="entry name" value="Phage_int_SAM_5"/>
    <property type="match status" value="1"/>
</dbReference>
<feature type="non-terminal residue" evidence="4">
    <location>
        <position position="1"/>
    </location>
</feature>
<name>A0A5J4P617_9ZZZZ</name>
<feature type="non-terminal residue" evidence="4">
    <location>
        <position position="184"/>
    </location>
</feature>
<dbReference type="AlphaFoldDB" id="A0A5J4P617"/>
<evidence type="ECO:0008006" key="5">
    <source>
        <dbReference type="Google" id="ProtNLM"/>
    </source>
</evidence>
<evidence type="ECO:0000256" key="1">
    <source>
        <dbReference type="ARBA" id="ARBA00023125"/>
    </source>
</evidence>
<proteinExistence type="predicted"/>
<dbReference type="Pfam" id="PF17293">
    <property type="entry name" value="Arm-DNA-bind_5"/>
    <property type="match status" value="1"/>
</dbReference>
<dbReference type="EMBL" id="SNRY01011205">
    <property type="protein sequence ID" value="KAA6304816.1"/>
    <property type="molecule type" value="Genomic_DNA"/>
</dbReference>
<protein>
    <recommendedName>
        <fullName evidence="5">Tyrosine recombinase XerC</fullName>
    </recommendedName>
</protein>
<dbReference type="Gene3D" id="1.10.150.130">
    <property type="match status" value="1"/>
</dbReference>
<reference evidence="4" key="1">
    <citation type="submission" date="2019-03" db="EMBL/GenBank/DDBJ databases">
        <title>Single cell metagenomics reveals metabolic interactions within the superorganism composed of flagellate Streblomastix strix and complex community of Bacteroidetes bacteria on its surface.</title>
        <authorList>
            <person name="Treitli S.C."/>
            <person name="Kolisko M."/>
            <person name="Husnik F."/>
            <person name="Keeling P."/>
            <person name="Hampl V."/>
        </authorList>
    </citation>
    <scope>NUCLEOTIDE SEQUENCE</scope>
    <source>
        <strain evidence="4">STM</strain>
    </source>
</reference>
<dbReference type="InterPro" id="IPR010998">
    <property type="entry name" value="Integrase_recombinase_N"/>
</dbReference>
<feature type="domain" description="Arm DNA-binding" evidence="3">
    <location>
        <begin position="17"/>
        <end position="98"/>
    </location>
</feature>